<dbReference type="InterPro" id="IPR011051">
    <property type="entry name" value="RmlC_Cupin_sf"/>
</dbReference>
<dbReference type="EMBL" id="JAIFTX010000003">
    <property type="protein sequence ID" value="MBX7289809.1"/>
    <property type="molecule type" value="Genomic_DNA"/>
</dbReference>
<dbReference type="AlphaFoldDB" id="A0ABD4REF5"/>
<dbReference type="InterPro" id="IPR014710">
    <property type="entry name" value="RmlC-like_jellyroll"/>
</dbReference>
<dbReference type="Pfam" id="PF14667">
    <property type="entry name" value="Polysacc_synt_C"/>
    <property type="match status" value="1"/>
</dbReference>
<gene>
    <name evidence="3" type="ORF">K4H94_01920</name>
</gene>
<dbReference type="Pfam" id="PF01370">
    <property type="entry name" value="Epimerase"/>
    <property type="match status" value="1"/>
</dbReference>
<dbReference type="InterPro" id="IPR029303">
    <property type="entry name" value="CapF_C"/>
</dbReference>
<proteinExistence type="predicted"/>
<evidence type="ECO:0000259" key="2">
    <source>
        <dbReference type="Pfam" id="PF14667"/>
    </source>
</evidence>
<dbReference type="PANTHER" id="PTHR43245">
    <property type="entry name" value="BIFUNCTIONAL POLYMYXIN RESISTANCE PROTEIN ARNA"/>
    <property type="match status" value="1"/>
</dbReference>
<evidence type="ECO:0000313" key="4">
    <source>
        <dbReference type="Proteomes" id="UP000775179"/>
    </source>
</evidence>
<dbReference type="Gene3D" id="2.60.120.10">
    <property type="entry name" value="Jelly Rolls"/>
    <property type="match status" value="1"/>
</dbReference>
<reference evidence="3 4" key="1">
    <citation type="submission" date="2021-08" db="EMBL/GenBank/DDBJ databases">
        <title>Genome sequence analysis of Clostridium chauvoei strains of European origin and evaluation of typing options for outbreak investigations.</title>
        <authorList>
            <person name="Abdel-Glil M."/>
            <person name="Thomas P."/>
            <person name="Seyboldt C."/>
        </authorList>
    </citation>
    <scope>NUCLEOTIDE SEQUENCE [LARGE SCALE GENOMIC DNA]</scope>
    <source>
        <strain evidence="3 4">S0260-09</strain>
    </source>
</reference>
<dbReference type="PANTHER" id="PTHR43245:SF55">
    <property type="entry name" value="NAD(P)-BINDING DOMAIN-CONTAINING PROTEIN"/>
    <property type="match status" value="1"/>
</dbReference>
<dbReference type="CDD" id="cd07007">
    <property type="entry name" value="cupin_CapF-like_C"/>
    <property type="match status" value="1"/>
</dbReference>
<accession>A0ABD4REF5</accession>
<dbReference type="GeneID" id="66300959"/>
<dbReference type="KEGG" id="cchv:BTM20_03715"/>
<feature type="domain" description="Capsular polysaccharide assembling protein CapF C-terminal" evidence="2">
    <location>
        <begin position="256"/>
        <end position="365"/>
    </location>
</feature>
<dbReference type="InterPro" id="IPR001509">
    <property type="entry name" value="Epimerase_deHydtase"/>
</dbReference>
<dbReference type="InterPro" id="IPR050177">
    <property type="entry name" value="Lipid_A_modif_metabolic_enz"/>
</dbReference>
<sequence length="369" mass="42048">MKVLITGANGFIGKNLVCKLKETSNHDLILIDKENTTEELVKGALEADFIFHLAGINRPKDDKEFFEGNSNLTTILVDELIKANKTTPILITSSIQAELDNAYGKSKKYAEEALEKYNKETGANVLIYRLPNVFGKWCRPNYNSAVATFCHNIARGEEVWISDPTKEMTLVYIDDVIRCFVNELEEKENKGLQFKEVDVVHKATLGKIVDSLNAFKAIRKTSIIPNFADEFTKVLHSTYLSYLEEDNFSYTLDKKVDNRGWLAELIKSKEFGQIFISKTKPGITRGNHYHHTKVEKFLVIQGNAEIKFRKIDEDKVITYTVDGENPTVLDIPIGYTHSITNIGNDEVITLFWSNEIFDQKKPDTFFLEV</sequence>
<dbReference type="InterPro" id="IPR036291">
    <property type="entry name" value="NAD(P)-bd_dom_sf"/>
</dbReference>
<evidence type="ECO:0000259" key="1">
    <source>
        <dbReference type="Pfam" id="PF01370"/>
    </source>
</evidence>
<dbReference type="Proteomes" id="UP000775179">
    <property type="component" value="Unassembled WGS sequence"/>
</dbReference>
<organism evidence="3 4">
    <name type="scientific">Clostridium chauvoei</name>
    <dbReference type="NCBI Taxonomy" id="46867"/>
    <lineage>
        <taxon>Bacteria</taxon>
        <taxon>Bacillati</taxon>
        <taxon>Bacillota</taxon>
        <taxon>Clostridia</taxon>
        <taxon>Eubacteriales</taxon>
        <taxon>Clostridiaceae</taxon>
        <taxon>Clostridium</taxon>
    </lineage>
</organism>
<dbReference type="SUPFAM" id="SSF51735">
    <property type="entry name" value="NAD(P)-binding Rossmann-fold domains"/>
    <property type="match status" value="1"/>
</dbReference>
<dbReference type="SUPFAM" id="SSF51182">
    <property type="entry name" value="RmlC-like cupins"/>
    <property type="match status" value="1"/>
</dbReference>
<feature type="domain" description="NAD-dependent epimerase/dehydratase" evidence="1">
    <location>
        <begin position="3"/>
        <end position="189"/>
    </location>
</feature>
<comment type="caution">
    <text evidence="3">The sequence shown here is derived from an EMBL/GenBank/DDBJ whole genome shotgun (WGS) entry which is preliminary data.</text>
</comment>
<evidence type="ECO:0000313" key="3">
    <source>
        <dbReference type="EMBL" id="MBX7289809.1"/>
    </source>
</evidence>
<dbReference type="RefSeq" id="WP_021874947.1">
    <property type="nucleotide sequence ID" value="NZ_CP018624.1"/>
</dbReference>
<name>A0ABD4REF5_9CLOT</name>
<protein>
    <submittedName>
        <fullName evidence="3">NAD-dependent epimerase/dehydratase family protein</fullName>
    </submittedName>
</protein>
<dbReference type="Gene3D" id="3.40.50.720">
    <property type="entry name" value="NAD(P)-binding Rossmann-like Domain"/>
    <property type="match status" value="1"/>
</dbReference>